<evidence type="ECO:0000256" key="4">
    <source>
        <dbReference type="ARBA" id="ARBA00022679"/>
    </source>
</evidence>
<dbReference type="SUPFAM" id="SSF56112">
    <property type="entry name" value="Protein kinase-like (PK-like)"/>
    <property type="match status" value="1"/>
</dbReference>
<accession>A0ABQ7ZJ67</accession>
<dbReference type="PROSITE" id="PS51704">
    <property type="entry name" value="GP_PDE"/>
    <property type="match status" value="2"/>
</dbReference>
<dbReference type="PROSITE" id="PS00108">
    <property type="entry name" value="PROTEIN_KINASE_ST"/>
    <property type="match status" value="1"/>
</dbReference>
<proteinExistence type="inferred from homology"/>
<evidence type="ECO:0000256" key="12">
    <source>
        <dbReference type="ARBA" id="ARBA00022989"/>
    </source>
</evidence>
<dbReference type="InterPro" id="IPR017946">
    <property type="entry name" value="PLC-like_Pdiesterase_TIM-brl"/>
</dbReference>
<dbReference type="InterPro" id="IPR044890">
    <property type="entry name" value="TMEM14_sf"/>
</dbReference>
<gene>
    <name evidence="20" type="ORF">HID58_067526</name>
</gene>
<dbReference type="PANTHER" id="PTHR43620">
    <property type="entry name" value="GLYCEROPHOSPHORYL DIESTER PHOSPHODIESTERASE"/>
    <property type="match status" value="1"/>
</dbReference>
<feature type="domain" description="Protein kinase" evidence="18">
    <location>
        <begin position="973"/>
        <end position="1230"/>
    </location>
</feature>
<keyword evidence="8" id="KW-0418">Kinase</keyword>
<evidence type="ECO:0000259" key="19">
    <source>
        <dbReference type="PROSITE" id="PS51704"/>
    </source>
</evidence>
<dbReference type="Gene3D" id="3.30.200.20">
    <property type="entry name" value="Phosphorylase Kinase, domain 1"/>
    <property type="match status" value="1"/>
</dbReference>
<evidence type="ECO:0000256" key="7">
    <source>
        <dbReference type="ARBA" id="ARBA00022741"/>
    </source>
</evidence>
<dbReference type="SUPFAM" id="SSF51695">
    <property type="entry name" value="PLC-like phosphodiesterases"/>
    <property type="match status" value="2"/>
</dbReference>
<dbReference type="Proteomes" id="UP000824890">
    <property type="component" value="Unassembled WGS sequence"/>
</dbReference>
<keyword evidence="12 17" id="KW-1133">Transmembrane helix</keyword>
<evidence type="ECO:0000256" key="14">
    <source>
        <dbReference type="ARBA" id="ARBA00047512"/>
    </source>
</evidence>
<dbReference type="Gene3D" id="1.10.10.1740">
    <property type="entry name" value="Transmembrane protein 14-like"/>
    <property type="match status" value="1"/>
</dbReference>
<dbReference type="Pfam" id="PF00069">
    <property type="entry name" value="Pkinase"/>
    <property type="match status" value="1"/>
</dbReference>
<dbReference type="InterPro" id="IPR005349">
    <property type="entry name" value="TMEM14"/>
</dbReference>
<evidence type="ECO:0000313" key="20">
    <source>
        <dbReference type="EMBL" id="KAH0880132.1"/>
    </source>
</evidence>
<sequence>ESIIYFLETIADKNKDGLLPRARHSHQTHYKTLSSSSFSLQNIVFIPSFFFYFPEKQEFTKPNIEKMHDFCFTIPYGMLLIGGGFIGYMKKGSITSFAGGAVAGLLLILAGYLSLKAFEMKKNSSIAVVLQTVISAALTLVMGQRYLLTQKVMPAGLVAGISALMTCFYVYKIATGARKVLRREKSPVTMASTRMTASSSSWQTLHGKPPVVVARGGFSGLLPDSSENAYKMVNLTTSPEVTLWCDLQLTKDGAGICFPNLNLDNASNVKDVYPNHKEWLSVGFTWKELSTGVFSRLQIFDDVSYILPVEEVAKLETSGLWLNIQHSDFYTQHNLSMRNFVLSLSSHMKINFISSPDISFLKSVKKDFKPTKTKLIFRFLSQDQIDPFTNQSYASLAKNLTFIKTFASGILVPKSYIWPLSSDLYLQPHTSLVTDAHGQGLQVFASEFANDAVSAYNYSYDPTNEYLYFIDNGNFSVDGFLSDFPVTPYRAINCFSHLDKKNAKKQANITIISKDGASGDFSGGTDLAYEKAIRDGVDFIDCNVQMSKDKIPFCMSSIDLMNSTNVFYTSFRSLMSIAPEIQQGSRIFTFSLTMSEIQTLKPVISDPHRVYGLFRNPRNKNLGKFLTLSEFLLLPNRYSSLSGILIKIEYAAYLATHQGISIVDAVLDELKRATSQVLIQSTDKAVLMEFKEKGKMTNEELVYAVDEDIHDVTDSAIKDIKSFAGSIVISKKSVVPYSEGITRLEKETDVVPRLRSSGLRVYVETFSNEFITQPYDFFSDPTVEIDYFVRADNEIDGIITDFPATTSRYIKNQCYSKMEQIRTGELVSLANPEILSPAEAPYPLLLDSNVTEPPLPEVRSQPPAPAPAPAKANVKSKAKAVQVSSTVRAMVVLVSIFIDENLLVLLDDLPDDYHRDKASKNLTTSLLKQKLTYVHVDSSRRRYIYEEITKLGRRNISAQIFTFKDLCVATKNFDPENQLGEGGFGRVYKGYIETSDKVVAVKQLDRNGYQGNREFLVEVMMLGLLHHQNLVNLVGYCADELVRNKKKPLDWDTRMKVAAGAARGLEYLHETADPPVIYRDFKASNILLDEEFNPKLSDFGLAKVGPTGGETHVSTRVMGTYGYCAPEYALTGQLTVKSDVYSFGVVFLEMITGRRVIDPTKPTQEENLVTWASPLFRDRRKFTLMADPLLEGKYPIIGLYQALAVAAMCLQEEAATRPMMSDVVSALEYLAMAKDKVDGEAVEDKGNYNKTN</sequence>
<dbReference type="InterPro" id="IPR000719">
    <property type="entry name" value="Prot_kinase_dom"/>
</dbReference>
<evidence type="ECO:0000256" key="16">
    <source>
        <dbReference type="SAM" id="MobiDB-lite"/>
    </source>
</evidence>
<dbReference type="EMBL" id="JAGKQM010000015">
    <property type="protein sequence ID" value="KAH0880132.1"/>
    <property type="molecule type" value="Genomic_DNA"/>
</dbReference>
<dbReference type="Gene3D" id="3.20.20.190">
    <property type="entry name" value="Phosphatidylinositol (PI) phosphodiesterase"/>
    <property type="match status" value="2"/>
</dbReference>
<feature type="transmembrane region" description="Helical" evidence="17">
    <location>
        <begin position="94"/>
        <end position="115"/>
    </location>
</feature>
<protein>
    <recommendedName>
        <fullName evidence="3">glycerophosphodiester phosphodiesterase</fullName>
        <ecNumber evidence="3">3.1.4.46</ecNumber>
    </recommendedName>
</protein>
<feature type="binding site" evidence="15">
    <location>
        <position position="1002"/>
    </location>
    <ligand>
        <name>ATP</name>
        <dbReference type="ChEBI" id="CHEBI:30616"/>
    </ligand>
</feature>
<dbReference type="Pfam" id="PF03647">
    <property type="entry name" value="Tmemb_14"/>
    <property type="match status" value="1"/>
</dbReference>
<keyword evidence="10" id="KW-0378">Hydrolase</keyword>
<keyword evidence="13 17" id="KW-0472">Membrane</keyword>
<dbReference type="PANTHER" id="PTHR43620:SF10">
    <property type="entry name" value="GLYCEROPHOSPHODIESTER PHOSPHODIESTERASE GDPDL5"/>
    <property type="match status" value="1"/>
</dbReference>
<dbReference type="Gene3D" id="1.10.510.10">
    <property type="entry name" value="Transferase(Phosphotransferase) domain 1"/>
    <property type="match status" value="1"/>
</dbReference>
<feature type="domain" description="GP-PDE" evidence="19">
    <location>
        <begin position="509"/>
        <end position="810"/>
    </location>
</feature>
<comment type="catalytic activity">
    <reaction evidence="14">
        <text>a sn-glycero-3-phosphodiester + H2O = an alcohol + sn-glycerol 3-phosphate + H(+)</text>
        <dbReference type="Rhea" id="RHEA:12969"/>
        <dbReference type="ChEBI" id="CHEBI:15377"/>
        <dbReference type="ChEBI" id="CHEBI:15378"/>
        <dbReference type="ChEBI" id="CHEBI:30879"/>
        <dbReference type="ChEBI" id="CHEBI:57597"/>
        <dbReference type="ChEBI" id="CHEBI:83408"/>
        <dbReference type="EC" id="3.1.4.46"/>
    </reaction>
</comment>
<keyword evidence="4" id="KW-0808">Transferase</keyword>
<keyword evidence="9" id="KW-0319">Glycerol metabolism</keyword>
<evidence type="ECO:0000256" key="8">
    <source>
        <dbReference type="ARBA" id="ARBA00022777"/>
    </source>
</evidence>
<organism evidence="20 21">
    <name type="scientific">Brassica napus</name>
    <name type="common">Rape</name>
    <dbReference type="NCBI Taxonomy" id="3708"/>
    <lineage>
        <taxon>Eukaryota</taxon>
        <taxon>Viridiplantae</taxon>
        <taxon>Streptophyta</taxon>
        <taxon>Embryophyta</taxon>
        <taxon>Tracheophyta</taxon>
        <taxon>Spermatophyta</taxon>
        <taxon>Magnoliopsida</taxon>
        <taxon>eudicotyledons</taxon>
        <taxon>Gunneridae</taxon>
        <taxon>Pentapetalae</taxon>
        <taxon>rosids</taxon>
        <taxon>malvids</taxon>
        <taxon>Brassicales</taxon>
        <taxon>Brassicaceae</taxon>
        <taxon>Brassiceae</taxon>
        <taxon>Brassica</taxon>
    </lineage>
</organism>
<keyword evidence="7 15" id="KW-0547">Nucleotide-binding</keyword>
<keyword evidence="5 17" id="KW-0812">Transmembrane</keyword>
<dbReference type="InterPro" id="IPR008271">
    <property type="entry name" value="Ser/Thr_kinase_AS"/>
</dbReference>
<feature type="transmembrane region" description="Helical" evidence="17">
    <location>
        <begin position="67"/>
        <end position="88"/>
    </location>
</feature>
<evidence type="ECO:0000256" key="3">
    <source>
        <dbReference type="ARBA" id="ARBA00012247"/>
    </source>
</evidence>
<evidence type="ECO:0000256" key="9">
    <source>
        <dbReference type="ARBA" id="ARBA00022798"/>
    </source>
</evidence>
<feature type="transmembrane region" description="Helical" evidence="17">
    <location>
        <begin position="127"/>
        <end position="147"/>
    </location>
</feature>
<dbReference type="EC" id="3.1.4.46" evidence="3"/>
<name>A0ABQ7ZJ67_BRANA</name>
<feature type="transmembrane region" description="Helical" evidence="17">
    <location>
        <begin position="153"/>
        <end position="174"/>
    </location>
</feature>
<feature type="region of interest" description="Disordered" evidence="16">
    <location>
        <begin position="851"/>
        <end position="871"/>
    </location>
</feature>
<dbReference type="PROSITE" id="PS50011">
    <property type="entry name" value="PROTEIN_KINASE_DOM"/>
    <property type="match status" value="1"/>
</dbReference>
<evidence type="ECO:0000256" key="5">
    <source>
        <dbReference type="ARBA" id="ARBA00022692"/>
    </source>
</evidence>
<evidence type="ECO:0000313" key="21">
    <source>
        <dbReference type="Proteomes" id="UP000824890"/>
    </source>
</evidence>
<evidence type="ECO:0000256" key="1">
    <source>
        <dbReference type="ARBA" id="ARBA00004370"/>
    </source>
</evidence>
<keyword evidence="11 15" id="KW-0067">ATP-binding</keyword>
<feature type="non-terminal residue" evidence="20">
    <location>
        <position position="1"/>
    </location>
</feature>
<evidence type="ECO:0000256" key="15">
    <source>
        <dbReference type="PROSITE-ProRule" id="PRU10141"/>
    </source>
</evidence>
<dbReference type="InterPro" id="IPR030395">
    <property type="entry name" value="GP_PDE_dom"/>
</dbReference>
<comment type="caution">
    <text evidence="20">The sequence shown here is derived from an EMBL/GenBank/DDBJ whole genome shotgun (WGS) entry which is preliminary data.</text>
</comment>
<evidence type="ECO:0000256" key="13">
    <source>
        <dbReference type="ARBA" id="ARBA00023136"/>
    </source>
</evidence>
<dbReference type="InterPro" id="IPR017441">
    <property type="entry name" value="Protein_kinase_ATP_BS"/>
</dbReference>
<evidence type="ECO:0000256" key="10">
    <source>
        <dbReference type="ARBA" id="ARBA00022801"/>
    </source>
</evidence>
<feature type="transmembrane region" description="Helical" evidence="17">
    <location>
        <begin position="38"/>
        <end position="55"/>
    </location>
</feature>
<feature type="domain" description="GP-PDE" evidence="19">
    <location>
        <begin position="210"/>
        <end position="492"/>
    </location>
</feature>
<keyword evidence="21" id="KW-1185">Reference proteome</keyword>
<dbReference type="CDD" id="cd08603">
    <property type="entry name" value="GDPD_SHV3_repeat_1"/>
    <property type="match status" value="1"/>
</dbReference>
<evidence type="ECO:0000259" key="18">
    <source>
        <dbReference type="PROSITE" id="PS50011"/>
    </source>
</evidence>
<evidence type="ECO:0000256" key="6">
    <source>
        <dbReference type="ARBA" id="ARBA00022729"/>
    </source>
</evidence>
<keyword evidence="6" id="KW-0732">Signal</keyword>
<evidence type="ECO:0000256" key="17">
    <source>
        <dbReference type="SAM" id="Phobius"/>
    </source>
</evidence>
<dbReference type="Pfam" id="PF03009">
    <property type="entry name" value="GDPD"/>
    <property type="match status" value="1"/>
</dbReference>
<dbReference type="PROSITE" id="PS00107">
    <property type="entry name" value="PROTEIN_KINASE_ATP"/>
    <property type="match status" value="1"/>
</dbReference>
<dbReference type="InterPro" id="IPR011009">
    <property type="entry name" value="Kinase-like_dom_sf"/>
</dbReference>
<dbReference type="CDD" id="cd08604">
    <property type="entry name" value="GDPD_SHV3_repeat_2"/>
    <property type="match status" value="1"/>
</dbReference>
<comment type="similarity">
    <text evidence="2">Belongs to the TMEM14 family.</text>
</comment>
<evidence type="ECO:0000256" key="2">
    <source>
        <dbReference type="ARBA" id="ARBA00007590"/>
    </source>
</evidence>
<comment type="subcellular location">
    <subcellularLocation>
        <location evidence="1">Membrane</location>
    </subcellularLocation>
</comment>
<reference evidence="20 21" key="1">
    <citation type="submission" date="2021-05" db="EMBL/GenBank/DDBJ databases">
        <title>Genome Assembly of Synthetic Allotetraploid Brassica napus Reveals Homoeologous Exchanges between Subgenomes.</title>
        <authorList>
            <person name="Davis J.T."/>
        </authorList>
    </citation>
    <scope>NUCLEOTIDE SEQUENCE [LARGE SCALE GENOMIC DNA]</scope>
    <source>
        <strain evidence="21">cv. Da-Ae</strain>
        <tissue evidence="20">Seedling</tissue>
    </source>
</reference>
<evidence type="ECO:0000256" key="11">
    <source>
        <dbReference type="ARBA" id="ARBA00022840"/>
    </source>
</evidence>